<evidence type="ECO:0000313" key="3">
    <source>
        <dbReference type="Proteomes" id="UP000029839"/>
    </source>
</evidence>
<name>A0A0A0BXC8_9CELL</name>
<evidence type="ECO:0000259" key="1">
    <source>
        <dbReference type="Pfam" id="PF13649"/>
    </source>
</evidence>
<keyword evidence="2" id="KW-0808">Transferase</keyword>
<dbReference type="Proteomes" id="UP000029839">
    <property type="component" value="Unassembled WGS sequence"/>
</dbReference>
<dbReference type="PANTHER" id="PTHR43464">
    <property type="entry name" value="METHYLTRANSFERASE"/>
    <property type="match status" value="1"/>
</dbReference>
<keyword evidence="2" id="KW-0489">Methyltransferase</keyword>
<dbReference type="CDD" id="cd02440">
    <property type="entry name" value="AdoMet_MTases"/>
    <property type="match status" value="1"/>
</dbReference>
<organism evidence="2 3">
    <name type="scientific">Cellulomonas carbonis T26</name>
    <dbReference type="NCBI Taxonomy" id="947969"/>
    <lineage>
        <taxon>Bacteria</taxon>
        <taxon>Bacillati</taxon>
        <taxon>Actinomycetota</taxon>
        <taxon>Actinomycetes</taxon>
        <taxon>Micrococcales</taxon>
        <taxon>Cellulomonadaceae</taxon>
        <taxon>Cellulomonas</taxon>
    </lineage>
</organism>
<dbReference type="EMBL" id="AXCY01000002">
    <property type="protein sequence ID" value="KGM12620.1"/>
    <property type="molecule type" value="Genomic_DNA"/>
</dbReference>
<accession>A0A0A0BXC8</accession>
<dbReference type="GO" id="GO:0032259">
    <property type="term" value="P:methylation"/>
    <property type="evidence" value="ECO:0007669"/>
    <property type="project" value="UniProtKB-KW"/>
</dbReference>
<protein>
    <submittedName>
        <fullName evidence="2">Methyltransferase</fullName>
    </submittedName>
</protein>
<dbReference type="Pfam" id="PF13649">
    <property type="entry name" value="Methyltransf_25"/>
    <property type="match status" value="1"/>
</dbReference>
<sequence length="295" mass="32649">MSDDDYLELNRTNWDSRASVHARGYGIDRLLADRTALSDVVSFDRPRLGDIAGLDVVHLQCHIGTDTLSLARLGARVTGVDLSARSLDEARNLAQRAGADIEYVQSDVYAAPEALGGRQFDLVYTGIGAICWLPSIRRWAQTVAALLRPGGRLFIRDGHPVLNSALAMTVGAEHADREQQPWITGPGGLTLALELPYFEQQEPLVWSEEDTYAGDGKVAQPRSMEWNHGLGEIVTAVLDAGLELTSLVEHDSVPWDALPGFMVLDEDVDEYRLRERPERLPATFTLTARRRQEFS</sequence>
<comment type="caution">
    <text evidence="2">The sequence shown here is derived from an EMBL/GenBank/DDBJ whole genome shotgun (WGS) entry which is preliminary data.</text>
</comment>
<dbReference type="InterPro" id="IPR029063">
    <property type="entry name" value="SAM-dependent_MTases_sf"/>
</dbReference>
<proteinExistence type="predicted"/>
<gene>
    <name evidence="2" type="ORF">N868_07075</name>
</gene>
<evidence type="ECO:0000313" key="2">
    <source>
        <dbReference type="EMBL" id="KGM12620.1"/>
    </source>
</evidence>
<reference evidence="2 3" key="2">
    <citation type="journal article" date="2015" name="Stand. Genomic Sci.">
        <title>Draft genome sequence of Cellulomonas carbonis T26(T) and comparative analysis of six Cellulomonas genomes.</title>
        <authorList>
            <person name="Zhuang W."/>
            <person name="Zhang S."/>
            <person name="Xia X."/>
            <person name="Wang G."/>
        </authorList>
    </citation>
    <scope>NUCLEOTIDE SEQUENCE [LARGE SCALE GENOMIC DNA]</scope>
    <source>
        <strain evidence="2 3">T26</strain>
    </source>
</reference>
<dbReference type="InterPro" id="IPR041698">
    <property type="entry name" value="Methyltransf_25"/>
</dbReference>
<feature type="domain" description="Methyltransferase" evidence="1">
    <location>
        <begin position="56"/>
        <end position="151"/>
    </location>
</feature>
<dbReference type="GO" id="GO:0008168">
    <property type="term" value="F:methyltransferase activity"/>
    <property type="evidence" value="ECO:0007669"/>
    <property type="project" value="UniProtKB-KW"/>
</dbReference>
<dbReference type="AlphaFoldDB" id="A0A0A0BXC8"/>
<reference evidence="2 3" key="1">
    <citation type="submission" date="2013-08" db="EMBL/GenBank/DDBJ databases">
        <title>Genome sequencing of Cellulomonas carbonis T26.</title>
        <authorList>
            <person name="Chen F."/>
            <person name="Li Y."/>
            <person name="Wang G."/>
        </authorList>
    </citation>
    <scope>NUCLEOTIDE SEQUENCE [LARGE SCALE GENOMIC DNA]</scope>
    <source>
        <strain evidence="2 3">T26</strain>
    </source>
</reference>
<dbReference type="PANTHER" id="PTHR43464:SF82">
    <property type="entry name" value="METHYLTRANSFERASE DOMAIN-CONTAINING PROTEIN"/>
    <property type="match status" value="1"/>
</dbReference>
<dbReference type="Gene3D" id="3.40.50.150">
    <property type="entry name" value="Vaccinia Virus protein VP39"/>
    <property type="match status" value="1"/>
</dbReference>
<dbReference type="SUPFAM" id="SSF53335">
    <property type="entry name" value="S-adenosyl-L-methionine-dependent methyltransferases"/>
    <property type="match status" value="1"/>
</dbReference>
<keyword evidence="3" id="KW-1185">Reference proteome</keyword>
<dbReference type="RefSeq" id="WP_043602211.1">
    <property type="nucleotide sequence ID" value="NZ_AXCY01000002.1"/>
</dbReference>